<dbReference type="SUPFAM" id="SSF47781">
    <property type="entry name" value="RuvA domain 2-like"/>
    <property type="match status" value="1"/>
</dbReference>
<reference evidence="8" key="1">
    <citation type="submission" date="2021-06" db="EMBL/GenBank/DDBJ databases">
        <title>44 bacteria genomes isolated from Dapeng, Shenzhen.</title>
        <authorList>
            <person name="Zheng W."/>
            <person name="Yu S."/>
            <person name="Huang Y."/>
        </authorList>
    </citation>
    <scope>NUCLEOTIDE SEQUENCE</scope>
    <source>
        <strain evidence="8">DP5N28-2</strain>
    </source>
</reference>
<proteinExistence type="inferred from homology"/>
<keyword evidence="8" id="KW-0378">Hydrolase</keyword>
<dbReference type="SUPFAM" id="SSF46929">
    <property type="entry name" value="DNA helicase RuvA subunit, C-terminal domain"/>
    <property type="match status" value="1"/>
</dbReference>
<dbReference type="InterPro" id="IPR036267">
    <property type="entry name" value="RuvA_C_sf"/>
</dbReference>
<comment type="subcellular location">
    <subcellularLocation>
        <location evidence="6">Cytoplasm</location>
    </subcellularLocation>
</comment>
<dbReference type="HAMAP" id="MF_00031">
    <property type="entry name" value="DNA_HJ_migration_RuvA"/>
    <property type="match status" value="1"/>
</dbReference>
<feature type="domain" description="Helix-hairpin-helix DNA-binding motif class 1" evidence="7">
    <location>
        <begin position="72"/>
        <end position="91"/>
    </location>
</feature>
<dbReference type="GO" id="GO:0005737">
    <property type="term" value="C:cytoplasm"/>
    <property type="evidence" value="ECO:0007669"/>
    <property type="project" value="UniProtKB-SubCell"/>
</dbReference>
<dbReference type="GO" id="GO:0009379">
    <property type="term" value="C:Holliday junction helicase complex"/>
    <property type="evidence" value="ECO:0007669"/>
    <property type="project" value="InterPro"/>
</dbReference>
<dbReference type="GO" id="GO:0006281">
    <property type="term" value="P:DNA repair"/>
    <property type="evidence" value="ECO:0007669"/>
    <property type="project" value="UniProtKB-UniRule"/>
</dbReference>
<dbReference type="Proteomes" id="UP000753961">
    <property type="component" value="Unassembled WGS sequence"/>
</dbReference>
<evidence type="ECO:0000256" key="3">
    <source>
        <dbReference type="ARBA" id="ARBA00023125"/>
    </source>
</evidence>
<organism evidence="8 9">
    <name type="scientific">Membranihabitans marinus</name>
    <dbReference type="NCBI Taxonomy" id="1227546"/>
    <lineage>
        <taxon>Bacteria</taxon>
        <taxon>Pseudomonadati</taxon>
        <taxon>Bacteroidota</taxon>
        <taxon>Saprospiria</taxon>
        <taxon>Saprospirales</taxon>
        <taxon>Saprospiraceae</taxon>
        <taxon>Membranihabitans</taxon>
    </lineage>
</organism>
<dbReference type="Gene3D" id="1.10.8.10">
    <property type="entry name" value="DNA helicase RuvA subunit, C-terminal domain"/>
    <property type="match status" value="1"/>
</dbReference>
<evidence type="ECO:0000256" key="5">
    <source>
        <dbReference type="ARBA" id="ARBA00023204"/>
    </source>
</evidence>
<dbReference type="EMBL" id="JAHVHU010000002">
    <property type="protein sequence ID" value="MBY5956972.1"/>
    <property type="molecule type" value="Genomic_DNA"/>
</dbReference>
<keyword evidence="1 6" id="KW-0963">Cytoplasm</keyword>
<evidence type="ECO:0000256" key="1">
    <source>
        <dbReference type="ARBA" id="ARBA00022490"/>
    </source>
</evidence>
<evidence type="ECO:0000259" key="7">
    <source>
        <dbReference type="SMART" id="SM00278"/>
    </source>
</evidence>
<accession>A0A953HWC1</accession>
<dbReference type="InterPro" id="IPR003583">
    <property type="entry name" value="Hlx-hairpin-Hlx_DNA-bd_motif"/>
</dbReference>
<comment type="similarity">
    <text evidence="6">Belongs to the RuvA family.</text>
</comment>
<dbReference type="Pfam" id="PF07499">
    <property type="entry name" value="RuvA_C"/>
    <property type="match status" value="1"/>
</dbReference>
<dbReference type="RefSeq" id="WP_222578486.1">
    <property type="nucleotide sequence ID" value="NZ_JAHVHU010000002.1"/>
</dbReference>
<evidence type="ECO:0000256" key="6">
    <source>
        <dbReference type="HAMAP-Rule" id="MF_00031"/>
    </source>
</evidence>
<keyword evidence="4 6" id="KW-0233">DNA recombination</keyword>
<dbReference type="AlphaFoldDB" id="A0A953HWC1"/>
<dbReference type="InterPro" id="IPR000085">
    <property type="entry name" value="RuvA"/>
</dbReference>
<dbReference type="GO" id="GO:0016787">
    <property type="term" value="F:hydrolase activity"/>
    <property type="evidence" value="ECO:0007669"/>
    <property type="project" value="UniProtKB-KW"/>
</dbReference>
<comment type="domain">
    <text evidence="6">Has three domains with a flexible linker between the domains II and III and assumes an 'L' shape. Domain III is highly mobile and contacts RuvB.</text>
</comment>
<dbReference type="GO" id="GO:0009378">
    <property type="term" value="F:four-way junction helicase activity"/>
    <property type="evidence" value="ECO:0007669"/>
    <property type="project" value="InterPro"/>
</dbReference>
<dbReference type="SUPFAM" id="SSF50249">
    <property type="entry name" value="Nucleic acid-binding proteins"/>
    <property type="match status" value="1"/>
</dbReference>
<dbReference type="Pfam" id="PF01330">
    <property type="entry name" value="RuvA_N"/>
    <property type="match status" value="1"/>
</dbReference>
<keyword evidence="5 6" id="KW-0234">DNA repair</keyword>
<comment type="subunit">
    <text evidence="6">Homotetramer. Forms an RuvA(8)-RuvB(12)-Holliday junction (HJ) complex. HJ DNA is sandwiched between 2 RuvA tetramers; dsDNA enters through RuvA and exits via RuvB. An RuvB hexamer assembles on each DNA strand where it exits the tetramer. Each RuvB hexamer is contacted by two RuvA subunits (via domain III) on 2 adjacent RuvB subunits; this complex drives branch migration. In the full resolvosome a probable DNA-RuvA(4)-RuvB(12)-RuvC(2) complex forms which resolves the HJ.</text>
</comment>
<dbReference type="Pfam" id="PF14520">
    <property type="entry name" value="HHH_5"/>
    <property type="match status" value="1"/>
</dbReference>
<feature type="domain" description="Helix-hairpin-helix DNA-binding motif class 1" evidence="7">
    <location>
        <begin position="107"/>
        <end position="126"/>
    </location>
</feature>
<dbReference type="SMART" id="SM00278">
    <property type="entry name" value="HhH1"/>
    <property type="match status" value="2"/>
</dbReference>
<dbReference type="InterPro" id="IPR013849">
    <property type="entry name" value="DNA_helicase_Holl-junc_RuvA_I"/>
</dbReference>
<evidence type="ECO:0000256" key="4">
    <source>
        <dbReference type="ARBA" id="ARBA00023172"/>
    </source>
</evidence>
<dbReference type="GO" id="GO:0048476">
    <property type="term" value="C:Holliday junction resolvase complex"/>
    <property type="evidence" value="ECO:0007669"/>
    <property type="project" value="UniProtKB-UniRule"/>
</dbReference>
<dbReference type="InterPro" id="IPR011114">
    <property type="entry name" value="RuvA_C"/>
</dbReference>
<dbReference type="GO" id="GO:0005524">
    <property type="term" value="F:ATP binding"/>
    <property type="evidence" value="ECO:0007669"/>
    <property type="project" value="InterPro"/>
</dbReference>
<evidence type="ECO:0000313" key="8">
    <source>
        <dbReference type="EMBL" id="MBY5956972.1"/>
    </source>
</evidence>
<feature type="region of interest" description="Domain III" evidence="6">
    <location>
        <begin position="150"/>
        <end position="200"/>
    </location>
</feature>
<protein>
    <recommendedName>
        <fullName evidence="6">Holliday junction branch migration complex subunit RuvA</fullName>
    </recommendedName>
</protein>
<dbReference type="GO" id="GO:0000400">
    <property type="term" value="F:four-way junction DNA binding"/>
    <property type="evidence" value="ECO:0007669"/>
    <property type="project" value="UniProtKB-UniRule"/>
</dbReference>
<comment type="function">
    <text evidence="6">The RuvA-RuvB-RuvC complex processes Holliday junction (HJ) DNA during genetic recombination and DNA repair, while the RuvA-RuvB complex plays an important role in the rescue of blocked DNA replication forks via replication fork reversal (RFR). RuvA specifically binds to HJ cruciform DNA, conferring on it an open structure. The RuvB hexamer acts as an ATP-dependent pump, pulling dsDNA into and through the RuvAB complex. HJ branch migration allows RuvC to scan DNA until it finds its consensus sequence, where it cleaves and resolves the cruciform DNA.</text>
</comment>
<gene>
    <name evidence="6 8" type="primary">ruvA</name>
    <name evidence="8" type="ORF">KUV50_02415</name>
</gene>
<keyword evidence="9" id="KW-1185">Reference proteome</keyword>
<evidence type="ECO:0000313" key="9">
    <source>
        <dbReference type="Proteomes" id="UP000753961"/>
    </source>
</evidence>
<dbReference type="Gene3D" id="1.10.150.20">
    <property type="entry name" value="5' to 3' exonuclease, C-terminal subdomain"/>
    <property type="match status" value="1"/>
</dbReference>
<dbReference type="InterPro" id="IPR012340">
    <property type="entry name" value="NA-bd_OB-fold"/>
</dbReference>
<dbReference type="GO" id="GO:0006310">
    <property type="term" value="P:DNA recombination"/>
    <property type="evidence" value="ECO:0007669"/>
    <property type="project" value="UniProtKB-UniRule"/>
</dbReference>
<dbReference type="Gene3D" id="2.40.50.140">
    <property type="entry name" value="Nucleic acid-binding proteins"/>
    <property type="match status" value="1"/>
</dbReference>
<keyword evidence="2 6" id="KW-0227">DNA damage</keyword>
<comment type="caution">
    <text evidence="8">The sequence shown here is derived from an EMBL/GenBank/DDBJ whole genome shotgun (WGS) entry which is preliminary data.</text>
</comment>
<name>A0A953HWC1_9BACT</name>
<dbReference type="InterPro" id="IPR010994">
    <property type="entry name" value="RuvA_2-like"/>
</dbReference>
<sequence>MYEYITGRIIEKDPTHVILENNGIGYIIHISVHTYSALQNKEDIKLYTHYYIREDTRAMYGFITEEERTTFELFINISGIGPNTARLILSSMTPGQVVQAVESEDVHAFKSVKGIGTKTAERVLIDLRDKISRIHTKLANPSTVSPATTAEQNNINEVRQALLTLGFPPAKIQHALMKIKEEQSDDTVEIMIKQALKLMS</sequence>
<dbReference type="CDD" id="cd14332">
    <property type="entry name" value="UBA_RuvA_C"/>
    <property type="match status" value="1"/>
</dbReference>
<evidence type="ECO:0000256" key="2">
    <source>
        <dbReference type="ARBA" id="ARBA00022763"/>
    </source>
</evidence>
<comment type="caution">
    <text evidence="6">Lacks conserved residue(s) required for the propagation of feature annotation.</text>
</comment>
<dbReference type="NCBIfam" id="TIGR00084">
    <property type="entry name" value="ruvA"/>
    <property type="match status" value="1"/>
</dbReference>
<keyword evidence="3 6" id="KW-0238">DNA-binding</keyword>